<organism evidence="4 5">
    <name type="scientific">Truncatella angustata</name>
    <dbReference type="NCBI Taxonomy" id="152316"/>
    <lineage>
        <taxon>Eukaryota</taxon>
        <taxon>Fungi</taxon>
        <taxon>Dikarya</taxon>
        <taxon>Ascomycota</taxon>
        <taxon>Pezizomycotina</taxon>
        <taxon>Sordariomycetes</taxon>
        <taxon>Xylariomycetidae</taxon>
        <taxon>Amphisphaeriales</taxon>
        <taxon>Sporocadaceae</taxon>
        <taxon>Truncatella</taxon>
    </lineage>
</organism>
<dbReference type="EMBL" id="JAGPXC010000012">
    <property type="protein sequence ID" value="KAH6645169.1"/>
    <property type="molecule type" value="Genomic_DNA"/>
</dbReference>
<comment type="caution">
    <text evidence="4">The sequence shown here is derived from an EMBL/GenBank/DDBJ whole genome shotgun (WGS) entry which is preliminary data.</text>
</comment>
<name>A0A9P8U8G2_9PEZI</name>
<feature type="transmembrane region" description="Helical" evidence="2">
    <location>
        <begin position="262"/>
        <end position="286"/>
    </location>
</feature>
<sequence>MALLTIFFLMALLPSLIAAEAVTTLSVTLTVTSKIFETIVITTRTESAIPPAIWTTKIIGPTDDFVRTTIYNSVTRTITRATSTCTVSCLPVETTLATFEPDTNGSCLSPSTSKRLVTTVITSIYTVWETQCGFAISAVSSATTSSSFPKYSCDPLVNWSCMGGLFTYPTATYTFSHDTTSTAVLFETTTSSILPCEDTTYFTLSLPTSSSSIKSNHSNSPQTHSSSTSSSSISFHTTAYSTGGEYPTASHTSPPVTAGSMMLAPMVGSKVLIGLLAPVVAVIIGFD</sequence>
<feature type="signal peptide" evidence="3">
    <location>
        <begin position="1"/>
        <end position="19"/>
    </location>
</feature>
<evidence type="ECO:0000313" key="4">
    <source>
        <dbReference type="EMBL" id="KAH6645169.1"/>
    </source>
</evidence>
<evidence type="ECO:0000256" key="3">
    <source>
        <dbReference type="SAM" id="SignalP"/>
    </source>
</evidence>
<dbReference type="AlphaFoldDB" id="A0A9P8U8G2"/>
<feature type="chain" id="PRO_5040436413" evidence="3">
    <location>
        <begin position="20"/>
        <end position="287"/>
    </location>
</feature>
<dbReference type="RefSeq" id="XP_045951683.1">
    <property type="nucleotide sequence ID" value="XM_046101056.1"/>
</dbReference>
<dbReference type="Proteomes" id="UP000758603">
    <property type="component" value="Unassembled WGS sequence"/>
</dbReference>
<reference evidence="4" key="1">
    <citation type="journal article" date="2021" name="Nat. Commun.">
        <title>Genetic determinants of endophytism in the Arabidopsis root mycobiome.</title>
        <authorList>
            <person name="Mesny F."/>
            <person name="Miyauchi S."/>
            <person name="Thiergart T."/>
            <person name="Pickel B."/>
            <person name="Atanasova L."/>
            <person name="Karlsson M."/>
            <person name="Huettel B."/>
            <person name="Barry K.W."/>
            <person name="Haridas S."/>
            <person name="Chen C."/>
            <person name="Bauer D."/>
            <person name="Andreopoulos W."/>
            <person name="Pangilinan J."/>
            <person name="LaButti K."/>
            <person name="Riley R."/>
            <person name="Lipzen A."/>
            <person name="Clum A."/>
            <person name="Drula E."/>
            <person name="Henrissat B."/>
            <person name="Kohler A."/>
            <person name="Grigoriev I.V."/>
            <person name="Martin F.M."/>
            <person name="Hacquard S."/>
        </authorList>
    </citation>
    <scope>NUCLEOTIDE SEQUENCE</scope>
    <source>
        <strain evidence="4">MPI-SDFR-AT-0073</strain>
    </source>
</reference>
<feature type="region of interest" description="Disordered" evidence="1">
    <location>
        <begin position="213"/>
        <end position="232"/>
    </location>
</feature>
<keyword evidence="5" id="KW-1185">Reference proteome</keyword>
<evidence type="ECO:0000313" key="5">
    <source>
        <dbReference type="Proteomes" id="UP000758603"/>
    </source>
</evidence>
<evidence type="ECO:0000256" key="2">
    <source>
        <dbReference type="SAM" id="Phobius"/>
    </source>
</evidence>
<dbReference type="GeneID" id="70129948"/>
<keyword evidence="3" id="KW-0732">Signal</keyword>
<proteinExistence type="predicted"/>
<keyword evidence="2" id="KW-0472">Membrane</keyword>
<keyword evidence="2" id="KW-1133">Transmembrane helix</keyword>
<accession>A0A9P8U8G2</accession>
<gene>
    <name evidence="4" type="ORF">BKA67DRAFT_542149</name>
</gene>
<keyword evidence="2" id="KW-0812">Transmembrane</keyword>
<evidence type="ECO:0000256" key="1">
    <source>
        <dbReference type="SAM" id="MobiDB-lite"/>
    </source>
</evidence>
<protein>
    <submittedName>
        <fullName evidence="4">Uncharacterized protein</fullName>
    </submittedName>
</protein>